<proteinExistence type="predicted"/>
<reference evidence="1 2" key="1">
    <citation type="submission" date="2020-02" db="EMBL/GenBank/DDBJ databases">
        <authorList>
            <person name="Ferguson B K."/>
        </authorList>
    </citation>
    <scope>NUCLEOTIDE SEQUENCE [LARGE SCALE GENOMIC DNA]</scope>
</reference>
<protein>
    <submittedName>
        <fullName evidence="1">Uncharacterized protein</fullName>
    </submittedName>
</protein>
<gene>
    <name evidence="1" type="ORF">NTEN_LOCUS9098</name>
</gene>
<accession>A0A6H5GMP3</accession>
<organism evidence="1 2">
    <name type="scientific">Nesidiocoris tenuis</name>
    <dbReference type="NCBI Taxonomy" id="355587"/>
    <lineage>
        <taxon>Eukaryota</taxon>
        <taxon>Metazoa</taxon>
        <taxon>Ecdysozoa</taxon>
        <taxon>Arthropoda</taxon>
        <taxon>Hexapoda</taxon>
        <taxon>Insecta</taxon>
        <taxon>Pterygota</taxon>
        <taxon>Neoptera</taxon>
        <taxon>Paraneoptera</taxon>
        <taxon>Hemiptera</taxon>
        <taxon>Heteroptera</taxon>
        <taxon>Panheteroptera</taxon>
        <taxon>Cimicomorpha</taxon>
        <taxon>Miridae</taxon>
        <taxon>Dicyphina</taxon>
        <taxon>Nesidiocoris</taxon>
    </lineage>
</organism>
<dbReference type="EMBL" id="CADCXU010013530">
    <property type="protein sequence ID" value="CAB0003581.1"/>
    <property type="molecule type" value="Genomic_DNA"/>
</dbReference>
<sequence>MASPSKSEVFGKNLPRVRPPNICRERIGNKNIQIRYGAARPPALSVRVHGGLPDVYGGSPVGQERGLEGAILKGLQ</sequence>
<dbReference type="Proteomes" id="UP000479000">
    <property type="component" value="Unassembled WGS sequence"/>
</dbReference>
<evidence type="ECO:0000313" key="2">
    <source>
        <dbReference type="Proteomes" id="UP000479000"/>
    </source>
</evidence>
<name>A0A6H5GMP3_9HEMI</name>
<evidence type="ECO:0000313" key="1">
    <source>
        <dbReference type="EMBL" id="CAB0003581.1"/>
    </source>
</evidence>
<keyword evidence="2" id="KW-1185">Reference proteome</keyword>
<dbReference type="AlphaFoldDB" id="A0A6H5GMP3"/>